<name>A0A7C8IB55_9PLEO</name>
<sequence>MAMSFCSLAFHVSQRSTPTYPRPHLPTYKPTYIPEPYVPVRIDVLLTRISSPVRLPPLANVAKLSYATLS</sequence>
<keyword evidence="2" id="KW-1185">Reference proteome</keyword>
<evidence type="ECO:0000313" key="2">
    <source>
        <dbReference type="Proteomes" id="UP000481861"/>
    </source>
</evidence>
<reference evidence="1 2" key="1">
    <citation type="submission" date="2020-01" db="EMBL/GenBank/DDBJ databases">
        <authorList>
            <consortium name="DOE Joint Genome Institute"/>
            <person name="Haridas S."/>
            <person name="Albert R."/>
            <person name="Binder M."/>
            <person name="Bloem J."/>
            <person name="Labutti K."/>
            <person name="Salamov A."/>
            <person name="Andreopoulos B."/>
            <person name="Baker S.E."/>
            <person name="Barry K."/>
            <person name="Bills G."/>
            <person name="Bluhm B.H."/>
            <person name="Cannon C."/>
            <person name="Castanera R."/>
            <person name="Culley D.E."/>
            <person name="Daum C."/>
            <person name="Ezra D."/>
            <person name="Gonzalez J.B."/>
            <person name="Henrissat B."/>
            <person name="Kuo A."/>
            <person name="Liang C."/>
            <person name="Lipzen A."/>
            <person name="Lutzoni F."/>
            <person name="Magnuson J."/>
            <person name="Mondo S."/>
            <person name="Nolan M."/>
            <person name="Ohm R."/>
            <person name="Pangilinan J."/>
            <person name="Park H.-J.H."/>
            <person name="Ramirez L."/>
            <person name="Alfaro M."/>
            <person name="Sun H."/>
            <person name="Tritt A."/>
            <person name="Yoshinaga Y."/>
            <person name="Zwiers L.-H.L."/>
            <person name="Turgeon B.G."/>
            <person name="Goodwin S.B."/>
            <person name="Spatafora J.W."/>
            <person name="Crous P.W."/>
            <person name="Grigoriev I.V."/>
        </authorList>
    </citation>
    <scope>NUCLEOTIDE SEQUENCE [LARGE SCALE GENOMIC DNA]</scope>
    <source>
        <strain evidence="1 2">CBS 611.86</strain>
    </source>
</reference>
<evidence type="ECO:0000313" key="1">
    <source>
        <dbReference type="EMBL" id="KAF2869730.1"/>
    </source>
</evidence>
<dbReference type="Proteomes" id="UP000481861">
    <property type="component" value="Unassembled WGS sequence"/>
</dbReference>
<protein>
    <submittedName>
        <fullName evidence="1">Uncharacterized protein</fullName>
    </submittedName>
</protein>
<gene>
    <name evidence="1" type="ORF">BDV95DRAFT_576148</name>
</gene>
<comment type="caution">
    <text evidence="1">The sequence shown here is derived from an EMBL/GenBank/DDBJ whole genome shotgun (WGS) entry which is preliminary data.</text>
</comment>
<dbReference type="AlphaFoldDB" id="A0A7C8IB55"/>
<organism evidence="1 2">
    <name type="scientific">Massariosphaeria phaeospora</name>
    <dbReference type="NCBI Taxonomy" id="100035"/>
    <lineage>
        <taxon>Eukaryota</taxon>
        <taxon>Fungi</taxon>
        <taxon>Dikarya</taxon>
        <taxon>Ascomycota</taxon>
        <taxon>Pezizomycotina</taxon>
        <taxon>Dothideomycetes</taxon>
        <taxon>Pleosporomycetidae</taxon>
        <taxon>Pleosporales</taxon>
        <taxon>Pleosporales incertae sedis</taxon>
        <taxon>Massariosphaeria</taxon>
    </lineage>
</organism>
<dbReference type="EMBL" id="JAADJZ010000015">
    <property type="protein sequence ID" value="KAF2869730.1"/>
    <property type="molecule type" value="Genomic_DNA"/>
</dbReference>
<proteinExistence type="predicted"/>
<accession>A0A7C8IB55</accession>